<sequence length="347" mass="38409">MTSSFFEDASCMLNSGAITSIKFSPKGDKIGVATSVGHLFIFKESFGYSEPSIEFPPSDGPINHISWDMTDESGNYIFAVTEAGSIWRYNISSLSVLKIYTMPDTSFLSCESSLSNSYIATGSTKGDLLIFKSDEIREPNSKEDKNFFINENSVRTVKAHSDSITGISFRKDGLQLITCSYDSLVRVWGVDLICTHSFCFRVPLLSVIFQFSGKMFYICGSDNSFKLISLNGNTKKNNSIEMRNGFIIGCSNFSSHADGSPSVAIGLSVGDILIYTQKVTMAGEFQSVIHVQRSPFYAFDIHPSESIIASGGGPDEMNFKLWKSPEVESHTENPEENKQDNENYFND</sequence>
<evidence type="ECO:0000256" key="4">
    <source>
        <dbReference type="PROSITE-ProRule" id="PRU00221"/>
    </source>
</evidence>
<feature type="region of interest" description="Disordered" evidence="5">
    <location>
        <begin position="319"/>
        <end position="347"/>
    </location>
</feature>
<evidence type="ECO:0000256" key="3">
    <source>
        <dbReference type="ARBA" id="ARBA00046343"/>
    </source>
</evidence>
<reference evidence="6 7" key="1">
    <citation type="submission" date="2024-04" db="EMBL/GenBank/DDBJ databases">
        <title>Tritrichomonas musculus Genome.</title>
        <authorList>
            <person name="Alves-Ferreira E."/>
            <person name="Grigg M."/>
            <person name="Lorenzi H."/>
            <person name="Galac M."/>
        </authorList>
    </citation>
    <scope>NUCLEOTIDE SEQUENCE [LARGE SCALE GENOMIC DNA]</scope>
    <source>
        <strain evidence="6 7">EAF2021</strain>
    </source>
</reference>
<dbReference type="SMART" id="SM00320">
    <property type="entry name" value="WD40"/>
    <property type="match status" value="6"/>
</dbReference>
<organism evidence="6 7">
    <name type="scientific">Tritrichomonas musculus</name>
    <dbReference type="NCBI Taxonomy" id="1915356"/>
    <lineage>
        <taxon>Eukaryota</taxon>
        <taxon>Metamonada</taxon>
        <taxon>Parabasalia</taxon>
        <taxon>Tritrichomonadida</taxon>
        <taxon>Tritrichomonadidae</taxon>
        <taxon>Tritrichomonas</taxon>
    </lineage>
</organism>
<dbReference type="PROSITE" id="PS50294">
    <property type="entry name" value="WD_REPEATS_REGION"/>
    <property type="match status" value="1"/>
</dbReference>
<dbReference type="InterPro" id="IPR001680">
    <property type="entry name" value="WD40_rpt"/>
</dbReference>
<gene>
    <name evidence="6" type="ORF">M9Y10_004446</name>
</gene>
<dbReference type="Proteomes" id="UP001470230">
    <property type="component" value="Unassembled WGS sequence"/>
</dbReference>
<name>A0ABR2JSE9_9EUKA</name>
<keyword evidence="2" id="KW-0677">Repeat</keyword>
<dbReference type="PANTHER" id="PTHR22839">
    <property type="entry name" value="THO COMPLEX SUBUNIT 3 THO3"/>
    <property type="match status" value="1"/>
</dbReference>
<evidence type="ECO:0000256" key="1">
    <source>
        <dbReference type="ARBA" id="ARBA00022574"/>
    </source>
</evidence>
<comment type="similarity">
    <text evidence="3">Belongs to the THOC3 family.</text>
</comment>
<dbReference type="InterPro" id="IPR015943">
    <property type="entry name" value="WD40/YVTN_repeat-like_dom_sf"/>
</dbReference>
<keyword evidence="7" id="KW-1185">Reference proteome</keyword>
<dbReference type="PROSITE" id="PS50082">
    <property type="entry name" value="WD_REPEATS_2"/>
    <property type="match status" value="1"/>
</dbReference>
<proteinExistence type="inferred from homology"/>
<dbReference type="Gene3D" id="2.130.10.10">
    <property type="entry name" value="YVTN repeat-like/Quinoprotein amine dehydrogenase"/>
    <property type="match status" value="1"/>
</dbReference>
<evidence type="ECO:0000256" key="2">
    <source>
        <dbReference type="ARBA" id="ARBA00022737"/>
    </source>
</evidence>
<comment type="caution">
    <text evidence="6">The sequence shown here is derived from an EMBL/GenBank/DDBJ whole genome shotgun (WGS) entry which is preliminary data.</text>
</comment>
<keyword evidence="1 4" id="KW-0853">WD repeat</keyword>
<feature type="repeat" description="WD" evidence="4">
    <location>
        <begin position="157"/>
        <end position="188"/>
    </location>
</feature>
<dbReference type="Pfam" id="PF00400">
    <property type="entry name" value="WD40"/>
    <property type="match status" value="1"/>
</dbReference>
<feature type="compositionally biased region" description="Basic and acidic residues" evidence="5">
    <location>
        <begin position="323"/>
        <end position="341"/>
    </location>
</feature>
<evidence type="ECO:0008006" key="8">
    <source>
        <dbReference type="Google" id="ProtNLM"/>
    </source>
</evidence>
<dbReference type="PANTHER" id="PTHR22839:SF0">
    <property type="entry name" value="THO COMPLEX SUBUNIT 3"/>
    <property type="match status" value="1"/>
</dbReference>
<dbReference type="EMBL" id="JAPFFF010000010">
    <property type="protein sequence ID" value="KAK8881686.1"/>
    <property type="molecule type" value="Genomic_DNA"/>
</dbReference>
<dbReference type="InterPro" id="IPR036322">
    <property type="entry name" value="WD40_repeat_dom_sf"/>
</dbReference>
<protein>
    <recommendedName>
        <fullName evidence="8">Anaphase-promoting complex subunit 4 WD40 domain-containing protein</fullName>
    </recommendedName>
</protein>
<dbReference type="SUPFAM" id="SSF50978">
    <property type="entry name" value="WD40 repeat-like"/>
    <property type="match status" value="1"/>
</dbReference>
<evidence type="ECO:0000256" key="5">
    <source>
        <dbReference type="SAM" id="MobiDB-lite"/>
    </source>
</evidence>
<dbReference type="InterPro" id="IPR040132">
    <property type="entry name" value="Tex1/THOC3"/>
</dbReference>
<accession>A0ABR2JSE9</accession>
<evidence type="ECO:0000313" key="7">
    <source>
        <dbReference type="Proteomes" id="UP001470230"/>
    </source>
</evidence>
<evidence type="ECO:0000313" key="6">
    <source>
        <dbReference type="EMBL" id="KAK8881686.1"/>
    </source>
</evidence>